<dbReference type="EMBL" id="LR130759">
    <property type="protein sequence ID" value="VDM88291.1"/>
    <property type="molecule type" value="Genomic_DNA"/>
</dbReference>
<evidence type="ECO:0000256" key="1">
    <source>
        <dbReference type="ARBA" id="ARBA00004202"/>
    </source>
</evidence>
<dbReference type="OrthoDB" id="9804819at2"/>
<evidence type="ECO:0000256" key="8">
    <source>
        <dbReference type="ARBA" id="ARBA00023251"/>
    </source>
</evidence>
<evidence type="ECO:0000313" key="11">
    <source>
        <dbReference type="Proteomes" id="UP000269998"/>
    </source>
</evidence>
<dbReference type="CDD" id="cd03230">
    <property type="entry name" value="ABC_DR_subfamily_A"/>
    <property type="match status" value="1"/>
</dbReference>
<dbReference type="FunFam" id="3.40.50.300:FF:000589">
    <property type="entry name" value="ABC transporter, ATP-binding subunit"/>
    <property type="match status" value="1"/>
</dbReference>
<dbReference type="AlphaFoldDB" id="A0A447GCT4"/>
<dbReference type="GO" id="GO:0005886">
    <property type="term" value="C:plasma membrane"/>
    <property type="evidence" value="ECO:0007669"/>
    <property type="project" value="UniProtKB-SubCell"/>
</dbReference>
<evidence type="ECO:0000256" key="4">
    <source>
        <dbReference type="ARBA" id="ARBA00022741"/>
    </source>
</evidence>
<accession>A0A447GCT4</accession>
<keyword evidence="6" id="KW-1278">Translocase</keyword>
<dbReference type="InterPro" id="IPR050763">
    <property type="entry name" value="ABC_transporter_ATP-binding"/>
</dbReference>
<sequence>MRDLDPSVSDAVSEVIRVRGLTFSYPKAAMPAVRGMDFSVSRGEIFGFLGPSGAGKSTTQRILIGLLRGHGGEVAVWGKDPAAWGPDYYERIGVSFELPNHYQKLSGLENLQFFASLYAGPTLDPTELLDAVGLADDAHTRAGKYSKGMQMRLTFARSLLNDPELLFLDEPTAGLDPVNARTVKNMILDLKARGRTVFLTTHDMTTADELCDRVAFVVDGGIVASDRPAELKIARSRRLVRVEYRERRVGGGGLHTADFSMDNLADDPAFQSVLREHHVETIHSREASLDDVFVEVTGRRLS</sequence>
<dbReference type="KEGG" id="mbai:MB901379_01848"/>
<name>A0A447GCT4_9MYCO</name>
<dbReference type="GO" id="GO:0046677">
    <property type="term" value="P:response to antibiotic"/>
    <property type="evidence" value="ECO:0007669"/>
    <property type="project" value="UniProtKB-KW"/>
</dbReference>
<dbReference type="EC" id="3.6.3.-" evidence="10"/>
<dbReference type="GO" id="GO:0016887">
    <property type="term" value="F:ATP hydrolysis activity"/>
    <property type="evidence" value="ECO:0007669"/>
    <property type="project" value="InterPro"/>
</dbReference>
<dbReference type="GO" id="GO:0005524">
    <property type="term" value="F:ATP binding"/>
    <property type="evidence" value="ECO:0007669"/>
    <property type="project" value="UniProtKB-KW"/>
</dbReference>
<dbReference type="PANTHER" id="PTHR42711">
    <property type="entry name" value="ABC TRANSPORTER ATP-BINDING PROTEIN"/>
    <property type="match status" value="1"/>
</dbReference>
<dbReference type="PANTHER" id="PTHR42711:SF18">
    <property type="entry name" value="ABC TRANSPORTER, ATP-BINDING PROTEIN"/>
    <property type="match status" value="1"/>
</dbReference>
<reference evidence="11" key="1">
    <citation type="submission" date="2018-02" db="EMBL/GenBank/DDBJ databases">
        <authorList>
            <person name="Seth-Smith MB H."/>
            <person name="Seth-Smith H."/>
        </authorList>
    </citation>
    <scope>NUCLEOTIDE SEQUENCE [LARGE SCALE GENOMIC DNA]</scope>
</reference>
<keyword evidence="4" id="KW-0547">Nucleotide-binding</keyword>
<keyword evidence="8" id="KW-0046">Antibiotic resistance</keyword>
<evidence type="ECO:0000256" key="6">
    <source>
        <dbReference type="ARBA" id="ARBA00022967"/>
    </source>
</evidence>
<dbReference type="SMART" id="SM00382">
    <property type="entry name" value="AAA"/>
    <property type="match status" value="1"/>
</dbReference>
<keyword evidence="3" id="KW-1003">Cell membrane</keyword>
<evidence type="ECO:0000256" key="7">
    <source>
        <dbReference type="ARBA" id="ARBA00023136"/>
    </source>
</evidence>
<dbReference type="PROSITE" id="PS50893">
    <property type="entry name" value="ABC_TRANSPORTER_2"/>
    <property type="match status" value="1"/>
</dbReference>
<dbReference type="RefSeq" id="WP_158016284.1">
    <property type="nucleotide sequence ID" value="NZ_CBCSKE010000023.1"/>
</dbReference>
<keyword evidence="11" id="KW-1185">Reference proteome</keyword>
<dbReference type="GO" id="GO:0055085">
    <property type="term" value="P:transmembrane transport"/>
    <property type="evidence" value="ECO:0007669"/>
    <property type="project" value="UniProtKB-ARBA"/>
</dbReference>
<keyword evidence="5 10" id="KW-0067">ATP-binding</keyword>
<dbReference type="PROSITE" id="PS00211">
    <property type="entry name" value="ABC_TRANSPORTER_1"/>
    <property type="match status" value="1"/>
</dbReference>
<dbReference type="InterPro" id="IPR003593">
    <property type="entry name" value="AAA+_ATPase"/>
</dbReference>
<keyword evidence="2" id="KW-0813">Transport</keyword>
<proteinExistence type="predicted"/>
<keyword evidence="10" id="KW-0378">Hydrolase</keyword>
<evidence type="ECO:0000256" key="2">
    <source>
        <dbReference type="ARBA" id="ARBA00022448"/>
    </source>
</evidence>
<keyword evidence="7" id="KW-0472">Membrane</keyword>
<dbReference type="Pfam" id="PF00005">
    <property type="entry name" value="ABC_tran"/>
    <property type="match status" value="1"/>
</dbReference>
<evidence type="ECO:0000259" key="9">
    <source>
        <dbReference type="PROSITE" id="PS50893"/>
    </source>
</evidence>
<evidence type="ECO:0000256" key="3">
    <source>
        <dbReference type="ARBA" id="ARBA00022475"/>
    </source>
</evidence>
<dbReference type="InterPro" id="IPR017871">
    <property type="entry name" value="ABC_transporter-like_CS"/>
</dbReference>
<dbReference type="Gene3D" id="3.40.50.300">
    <property type="entry name" value="P-loop containing nucleotide triphosphate hydrolases"/>
    <property type="match status" value="1"/>
</dbReference>
<evidence type="ECO:0000256" key="5">
    <source>
        <dbReference type="ARBA" id="ARBA00022840"/>
    </source>
</evidence>
<gene>
    <name evidence="10" type="ORF">MB901379_01848</name>
</gene>
<evidence type="ECO:0000313" key="10">
    <source>
        <dbReference type="EMBL" id="VDM88291.1"/>
    </source>
</evidence>
<feature type="domain" description="ABC transporter" evidence="9">
    <location>
        <begin position="16"/>
        <end position="244"/>
    </location>
</feature>
<dbReference type="InterPro" id="IPR003439">
    <property type="entry name" value="ABC_transporter-like_ATP-bd"/>
</dbReference>
<comment type="subcellular location">
    <subcellularLocation>
        <location evidence="1">Cell membrane</location>
        <topology evidence="1">Peripheral membrane protein</topology>
    </subcellularLocation>
</comment>
<organism evidence="10 11">
    <name type="scientific">Mycobacterium basiliense</name>
    <dbReference type="NCBI Taxonomy" id="2094119"/>
    <lineage>
        <taxon>Bacteria</taxon>
        <taxon>Bacillati</taxon>
        <taxon>Actinomycetota</taxon>
        <taxon>Actinomycetes</taxon>
        <taxon>Mycobacteriales</taxon>
        <taxon>Mycobacteriaceae</taxon>
        <taxon>Mycobacterium</taxon>
    </lineage>
</organism>
<dbReference type="SUPFAM" id="SSF52540">
    <property type="entry name" value="P-loop containing nucleoside triphosphate hydrolases"/>
    <property type="match status" value="1"/>
</dbReference>
<dbReference type="InterPro" id="IPR027417">
    <property type="entry name" value="P-loop_NTPase"/>
</dbReference>
<dbReference type="Proteomes" id="UP000269998">
    <property type="component" value="Chromosome"/>
</dbReference>
<protein>
    <submittedName>
        <fullName evidence="10">Fluoroquinolones export ATP-binding proteinc/MT2762</fullName>
        <ecNumber evidence="10">3.6.3.-</ecNumber>
    </submittedName>
</protein>